<proteinExistence type="predicted"/>
<dbReference type="RefSeq" id="WP_213296241.1">
    <property type="nucleotide sequence ID" value="NZ_JAGYVZ010000003.1"/>
</dbReference>
<accession>A0ABS5P7B4</accession>
<protein>
    <recommendedName>
        <fullName evidence="3">Histone H1</fullName>
    </recommendedName>
</protein>
<gene>
    <name evidence="1" type="ORF">KHA90_04125</name>
</gene>
<dbReference type="Proteomes" id="UP000722625">
    <property type="component" value="Unassembled WGS sequence"/>
</dbReference>
<organism evidence="1 2">
    <name type="scientific">Flavobacterium psychroterrae</name>
    <dbReference type="NCBI Taxonomy" id="2133767"/>
    <lineage>
        <taxon>Bacteria</taxon>
        <taxon>Pseudomonadati</taxon>
        <taxon>Bacteroidota</taxon>
        <taxon>Flavobacteriia</taxon>
        <taxon>Flavobacteriales</taxon>
        <taxon>Flavobacteriaceae</taxon>
        <taxon>Flavobacterium</taxon>
    </lineage>
</organism>
<evidence type="ECO:0008006" key="3">
    <source>
        <dbReference type="Google" id="ProtNLM"/>
    </source>
</evidence>
<dbReference type="EMBL" id="JAGYVZ010000003">
    <property type="protein sequence ID" value="MBS7230203.1"/>
    <property type="molecule type" value="Genomic_DNA"/>
</dbReference>
<evidence type="ECO:0000313" key="1">
    <source>
        <dbReference type="EMBL" id="MBS7230203.1"/>
    </source>
</evidence>
<keyword evidence="2" id="KW-1185">Reference proteome</keyword>
<name>A0ABS5P7B4_9FLAO</name>
<comment type="caution">
    <text evidence="1">The sequence shown here is derived from an EMBL/GenBank/DDBJ whole genome shotgun (WGS) entry which is preliminary data.</text>
</comment>
<reference evidence="1 2" key="1">
    <citation type="journal article" date="2018" name="Int. J. Syst. Evol. Microbiol.">
        <title>Flavobacterium chryseum sp. nov. and Flavobacterium psychroterrae sp. nov., novel environmental bacteria isolated from Antarctica.</title>
        <authorList>
            <person name="Kralova S."/>
            <person name="Svec P."/>
            <person name="Busse H.J."/>
            <person name="Stankova E."/>
            <person name="Vaczi P."/>
            <person name="Sedlacek I."/>
        </authorList>
    </citation>
    <scope>NUCLEOTIDE SEQUENCE [LARGE SCALE GENOMIC DNA]</scope>
    <source>
        <strain evidence="1 2">CCM 8827</strain>
    </source>
</reference>
<evidence type="ECO:0000313" key="2">
    <source>
        <dbReference type="Proteomes" id="UP000722625"/>
    </source>
</evidence>
<sequence length="69" mass="7439">MAVKKKTVKGLKKLCSSVVKATGLKTDGTLKKGFKYVKGGKIVKITAKKAIVKKKVAKKKPVKKAAKKK</sequence>